<dbReference type="EMBL" id="BMMM01000027">
    <property type="protein sequence ID" value="GGN92364.1"/>
    <property type="molecule type" value="Genomic_DNA"/>
</dbReference>
<accession>A0A918DAA0</accession>
<gene>
    <name evidence="2" type="ORF">GCM10011579_090130</name>
</gene>
<dbReference type="Proteomes" id="UP000600365">
    <property type="component" value="Unassembled WGS sequence"/>
</dbReference>
<dbReference type="Pfam" id="PF11139">
    <property type="entry name" value="SfLAP"/>
    <property type="match status" value="1"/>
</dbReference>
<reference evidence="2 3" key="1">
    <citation type="journal article" date="2014" name="Int. J. Syst. Evol. Microbiol.">
        <title>Complete genome sequence of Corynebacterium casei LMG S-19264T (=DSM 44701T), isolated from a smear-ripened cheese.</title>
        <authorList>
            <consortium name="US DOE Joint Genome Institute (JGI-PGF)"/>
            <person name="Walter F."/>
            <person name="Albersmeier A."/>
            <person name="Kalinowski J."/>
            <person name="Ruckert C."/>
        </authorList>
    </citation>
    <scope>NUCLEOTIDE SEQUENCE [LARGE SCALE GENOMIC DNA]</scope>
    <source>
        <strain evidence="2 3">CGMCC 4.7111</strain>
    </source>
</reference>
<keyword evidence="1" id="KW-0812">Transmembrane</keyword>
<name>A0A918DAA0_9ACTN</name>
<keyword evidence="3" id="KW-1185">Reference proteome</keyword>
<sequence length="231" mass="24335">MSAAPLLRGARGHLGAAMVLDLVLIGLAITLYPLPITAFVLVLSARGGIWNGLAFVLAWLASFVGIIAAVLLMTGGEPPPPRSPPSTAALAAKLALGVGLVWYADHARRRPRTRHKSSGLMSRLDRVSPWTAAGLALFLQPWGLVAAGAATVVQADLSHAASYAALLGYCLLATSSLLTMEIYATFAPGPARARLGRLRTWLESHQDQAVVSLSLLLGLWLVGRSIYQLTA</sequence>
<evidence type="ECO:0008006" key="4">
    <source>
        <dbReference type="Google" id="ProtNLM"/>
    </source>
</evidence>
<protein>
    <recommendedName>
        <fullName evidence="4">GAP family protein</fullName>
    </recommendedName>
</protein>
<feature type="transmembrane region" description="Helical" evidence="1">
    <location>
        <begin position="22"/>
        <end position="43"/>
    </location>
</feature>
<feature type="transmembrane region" description="Helical" evidence="1">
    <location>
        <begin position="87"/>
        <end position="106"/>
    </location>
</feature>
<feature type="transmembrane region" description="Helical" evidence="1">
    <location>
        <begin position="55"/>
        <end position="75"/>
    </location>
</feature>
<comment type="caution">
    <text evidence="2">The sequence shown here is derived from an EMBL/GenBank/DDBJ whole genome shotgun (WGS) entry which is preliminary data.</text>
</comment>
<keyword evidence="1" id="KW-0472">Membrane</keyword>
<evidence type="ECO:0000256" key="1">
    <source>
        <dbReference type="SAM" id="Phobius"/>
    </source>
</evidence>
<feature type="transmembrane region" description="Helical" evidence="1">
    <location>
        <begin position="163"/>
        <end position="188"/>
    </location>
</feature>
<evidence type="ECO:0000313" key="3">
    <source>
        <dbReference type="Proteomes" id="UP000600365"/>
    </source>
</evidence>
<keyword evidence="1" id="KW-1133">Transmembrane helix</keyword>
<organism evidence="2 3">
    <name type="scientific">Streptomyces albiflavescens</name>
    <dbReference type="NCBI Taxonomy" id="1623582"/>
    <lineage>
        <taxon>Bacteria</taxon>
        <taxon>Bacillati</taxon>
        <taxon>Actinomycetota</taxon>
        <taxon>Actinomycetes</taxon>
        <taxon>Kitasatosporales</taxon>
        <taxon>Streptomycetaceae</taxon>
        <taxon>Streptomyces</taxon>
    </lineage>
</organism>
<dbReference type="InterPro" id="IPR021315">
    <property type="entry name" value="Gap/Sap"/>
</dbReference>
<feature type="transmembrane region" description="Helical" evidence="1">
    <location>
        <begin position="127"/>
        <end position="151"/>
    </location>
</feature>
<evidence type="ECO:0000313" key="2">
    <source>
        <dbReference type="EMBL" id="GGN92364.1"/>
    </source>
</evidence>
<proteinExistence type="predicted"/>
<dbReference type="AlphaFoldDB" id="A0A918DAA0"/>